<accession>A0A239EV10</accession>
<gene>
    <name evidence="1" type="ORF">SAMN05421757_102313</name>
</gene>
<dbReference type="EMBL" id="FZOY01000002">
    <property type="protein sequence ID" value="SNS47674.1"/>
    <property type="molecule type" value="Genomic_DNA"/>
</dbReference>
<proteinExistence type="predicted"/>
<protein>
    <submittedName>
        <fullName evidence="1">Sarcosine oxidase subunit gamma</fullName>
    </submittedName>
</protein>
<dbReference type="AlphaFoldDB" id="A0A239EV10"/>
<dbReference type="RefSeq" id="WP_245837767.1">
    <property type="nucleotide sequence ID" value="NZ_FZOY01000002.1"/>
</dbReference>
<evidence type="ECO:0000313" key="1">
    <source>
        <dbReference type="EMBL" id="SNS47674.1"/>
    </source>
</evidence>
<organism evidence="1 2">
    <name type="scientific">Tropicimonas sediminicola</name>
    <dbReference type="NCBI Taxonomy" id="1031541"/>
    <lineage>
        <taxon>Bacteria</taxon>
        <taxon>Pseudomonadati</taxon>
        <taxon>Pseudomonadota</taxon>
        <taxon>Alphaproteobacteria</taxon>
        <taxon>Rhodobacterales</taxon>
        <taxon>Roseobacteraceae</taxon>
        <taxon>Tropicimonas</taxon>
    </lineage>
</organism>
<reference evidence="1 2" key="1">
    <citation type="submission" date="2017-06" db="EMBL/GenBank/DDBJ databases">
        <authorList>
            <person name="Kim H.J."/>
            <person name="Triplett B.A."/>
        </authorList>
    </citation>
    <scope>NUCLEOTIDE SEQUENCE [LARGE SCALE GENOMIC DNA]</scope>
    <source>
        <strain evidence="1 2">DSM 29339</strain>
    </source>
</reference>
<evidence type="ECO:0000313" key="2">
    <source>
        <dbReference type="Proteomes" id="UP000198426"/>
    </source>
</evidence>
<sequence length="179" mass="18627">MIRLAVETPLGGLCVSHGDLTLAELPAIRLTWLAPWPGEARAMSHALQAAHGVHFPEPGETLENGSTRILWAGRAQALLAGPAPATELAHHGAVVDQTEGWAGLRLEGAGAAQVLARLCPLDLRGKAFPPGRTARSLLGHMNAQITAVDGGLELMVMRSMAGTAAAEIEEAMRSVAARG</sequence>
<dbReference type="Proteomes" id="UP000198426">
    <property type="component" value="Unassembled WGS sequence"/>
</dbReference>
<dbReference type="InterPro" id="IPR027266">
    <property type="entry name" value="TrmE/GcvT-like"/>
</dbReference>
<dbReference type="Gene3D" id="3.30.1360.120">
    <property type="entry name" value="Probable tRNA modification gtpase trme, domain 1"/>
    <property type="match status" value="1"/>
</dbReference>
<dbReference type="SUPFAM" id="SSF103025">
    <property type="entry name" value="Folate-binding domain"/>
    <property type="match status" value="1"/>
</dbReference>
<keyword evidence="2" id="KW-1185">Reference proteome</keyword>
<name>A0A239EV10_9RHOB</name>
<dbReference type="Gene3D" id="3.30.70.1520">
    <property type="entry name" value="Heterotetrameric sarcosine oxidase"/>
    <property type="match status" value="1"/>
</dbReference>